<reference evidence="5" key="1">
    <citation type="journal article" date="2020" name="Genome Biol.">
        <title>Gamete binning: chromosome-level and haplotype-resolved genome assembly enabled by high-throughput single-cell sequencing of gamete genomes.</title>
        <authorList>
            <person name="Campoy J.A."/>
            <person name="Sun H."/>
            <person name="Goel M."/>
            <person name="Jiao W.-B."/>
            <person name="Folz-Donahue K."/>
            <person name="Wang N."/>
            <person name="Rubio M."/>
            <person name="Liu C."/>
            <person name="Kukat C."/>
            <person name="Ruiz D."/>
            <person name="Huettel B."/>
            <person name="Schneeberger K."/>
        </authorList>
    </citation>
    <scope>NUCLEOTIDE SEQUENCE [LARGE SCALE GENOMIC DNA]</scope>
    <source>
        <strain evidence="5">cv. Rojo Pasion</strain>
    </source>
</reference>
<accession>A0A6J5W6I9</accession>
<evidence type="ECO:0000313" key="2">
    <source>
        <dbReference type="EMBL" id="CAB4263200.1"/>
    </source>
</evidence>
<proteinExistence type="predicted"/>
<evidence type="ECO:0000313" key="4">
    <source>
        <dbReference type="Proteomes" id="UP000507222"/>
    </source>
</evidence>
<evidence type="ECO:0000313" key="5">
    <source>
        <dbReference type="Proteomes" id="UP000507245"/>
    </source>
</evidence>
<name>A0A6J5W6I9_PRUAR</name>
<dbReference type="EMBL" id="CAEKKB010000001">
    <property type="protein sequence ID" value="CAB4293848.1"/>
    <property type="molecule type" value="Genomic_DNA"/>
</dbReference>
<evidence type="ECO:0000256" key="1">
    <source>
        <dbReference type="SAM" id="MobiDB-lite"/>
    </source>
</evidence>
<evidence type="ECO:0000313" key="3">
    <source>
        <dbReference type="EMBL" id="CAB4293848.1"/>
    </source>
</evidence>
<dbReference type="EMBL" id="CAEKDK010000001">
    <property type="protein sequence ID" value="CAB4263200.1"/>
    <property type="molecule type" value="Genomic_DNA"/>
</dbReference>
<dbReference type="AlphaFoldDB" id="A0A6J5W6I9"/>
<protein>
    <submittedName>
        <fullName evidence="3">Uncharacterized protein</fullName>
    </submittedName>
</protein>
<feature type="compositionally biased region" description="Basic and acidic residues" evidence="1">
    <location>
        <begin position="13"/>
        <end position="30"/>
    </location>
</feature>
<feature type="region of interest" description="Disordered" evidence="1">
    <location>
        <begin position="13"/>
        <end position="60"/>
    </location>
</feature>
<keyword evidence="5" id="KW-1185">Reference proteome</keyword>
<dbReference type="Proteomes" id="UP000507222">
    <property type="component" value="Unassembled WGS sequence"/>
</dbReference>
<sequence>MDDMSCDGVVVEGRENMNERRDEEVRVEGEERAEEGGVGGDGLREPTEGVGHVDGGRLGVGEAEKADGAAFRLPWRSSRFHHNKTTGAKQI</sequence>
<dbReference type="OrthoDB" id="10492242at2759"/>
<dbReference type="Proteomes" id="UP000507245">
    <property type="component" value="Unassembled WGS sequence"/>
</dbReference>
<organism evidence="3 5">
    <name type="scientific">Prunus armeniaca</name>
    <name type="common">Apricot</name>
    <name type="synonym">Armeniaca vulgaris</name>
    <dbReference type="NCBI Taxonomy" id="36596"/>
    <lineage>
        <taxon>Eukaryota</taxon>
        <taxon>Viridiplantae</taxon>
        <taxon>Streptophyta</taxon>
        <taxon>Embryophyta</taxon>
        <taxon>Tracheophyta</taxon>
        <taxon>Spermatophyta</taxon>
        <taxon>Magnoliopsida</taxon>
        <taxon>eudicotyledons</taxon>
        <taxon>Gunneridae</taxon>
        <taxon>Pentapetalae</taxon>
        <taxon>rosids</taxon>
        <taxon>fabids</taxon>
        <taxon>Rosales</taxon>
        <taxon>Rosaceae</taxon>
        <taxon>Amygdaloideae</taxon>
        <taxon>Amygdaleae</taxon>
        <taxon>Prunus</taxon>
    </lineage>
</organism>
<reference evidence="3 4" key="2">
    <citation type="submission" date="2020-05" db="EMBL/GenBank/DDBJ databases">
        <authorList>
            <person name="Campoy J."/>
            <person name="Schneeberger K."/>
            <person name="Spophaly S."/>
        </authorList>
    </citation>
    <scope>NUCLEOTIDE SEQUENCE [LARGE SCALE GENOMIC DNA]</scope>
    <source>
        <strain evidence="3">PruArmRojPasFocal</strain>
    </source>
</reference>
<gene>
    <name evidence="2" type="ORF">CURHAP_LOCUS3044</name>
    <name evidence="3" type="ORF">ORAREDHAP_LOCUS3219</name>
</gene>